<dbReference type="Pfam" id="PF02023">
    <property type="entry name" value="SCAN"/>
    <property type="match status" value="1"/>
</dbReference>
<evidence type="ECO:0000256" key="12">
    <source>
        <dbReference type="ARBA" id="ARBA00023163"/>
    </source>
</evidence>
<feature type="domain" description="C2H2-type" evidence="15">
    <location>
        <begin position="487"/>
        <end position="514"/>
    </location>
</feature>
<dbReference type="GO" id="GO:0008270">
    <property type="term" value="F:zinc ion binding"/>
    <property type="evidence" value="ECO:0007669"/>
    <property type="project" value="UniProtKB-KW"/>
</dbReference>
<dbReference type="FunFam" id="3.30.160.60:FF:000824">
    <property type="entry name" value="Zinc finger protein 184"/>
    <property type="match status" value="1"/>
</dbReference>
<evidence type="ECO:0000259" key="16">
    <source>
        <dbReference type="PROSITE" id="PS50804"/>
    </source>
</evidence>
<feature type="domain" description="C2H2-type" evidence="15">
    <location>
        <begin position="375"/>
        <end position="402"/>
    </location>
</feature>
<dbReference type="SMART" id="SM00355">
    <property type="entry name" value="ZnF_C2H2"/>
    <property type="match status" value="12"/>
</dbReference>
<feature type="domain" description="C2H2-type" evidence="15">
    <location>
        <begin position="599"/>
        <end position="626"/>
    </location>
</feature>
<dbReference type="KEGG" id="nss:113427567"/>
<gene>
    <name evidence="19" type="primary">LOC113427567</name>
</gene>
<dbReference type="Pfam" id="PF13912">
    <property type="entry name" value="zf-C2H2_6"/>
    <property type="match status" value="2"/>
</dbReference>
<dbReference type="InterPro" id="IPR013087">
    <property type="entry name" value="Znf_C2H2_type"/>
</dbReference>
<dbReference type="SUPFAM" id="SSF109640">
    <property type="entry name" value="KRAB domain (Kruppel-associated box)"/>
    <property type="match status" value="1"/>
</dbReference>
<evidence type="ECO:0000313" key="19">
    <source>
        <dbReference type="RefSeq" id="XP_026545867.1"/>
    </source>
</evidence>
<dbReference type="SUPFAM" id="SSF57667">
    <property type="entry name" value="beta-beta-alpha zinc fingers"/>
    <property type="match status" value="8"/>
</dbReference>
<comment type="function">
    <text evidence="1">May be involved in transcriptional regulation.</text>
</comment>
<dbReference type="FunFam" id="3.30.160.60:FF:000951">
    <property type="entry name" value="Zinc finger protein 8"/>
    <property type="match status" value="1"/>
</dbReference>
<dbReference type="AlphaFoldDB" id="A0A6J1VRX6"/>
<keyword evidence="18" id="KW-1185">Reference proteome</keyword>
<dbReference type="GO" id="GO:0001228">
    <property type="term" value="F:DNA-binding transcription activator activity, RNA polymerase II-specific"/>
    <property type="evidence" value="ECO:0007669"/>
    <property type="project" value="TreeGrafter"/>
</dbReference>
<dbReference type="FunFam" id="3.30.160.60:FF:002315">
    <property type="match status" value="1"/>
</dbReference>
<feature type="domain" description="C2H2-type" evidence="15">
    <location>
        <begin position="403"/>
        <end position="430"/>
    </location>
</feature>
<keyword evidence="9" id="KW-0832">Ubl conjugation</keyword>
<keyword evidence="5" id="KW-0479">Metal-binding</keyword>
<keyword evidence="13" id="KW-0539">Nucleus</keyword>
<evidence type="ECO:0000259" key="15">
    <source>
        <dbReference type="PROSITE" id="PS50157"/>
    </source>
</evidence>
<dbReference type="GO" id="GO:0000978">
    <property type="term" value="F:RNA polymerase II cis-regulatory region sequence-specific DNA binding"/>
    <property type="evidence" value="ECO:0007669"/>
    <property type="project" value="TreeGrafter"/>
</dbReference>
<evidence type="ECO:0000256" key="13">
    <source>
        <dbReference type="ARBA" id="ARBA00023242"/>
    </source>
</evidence>
<evidence type="ECO:0000256" key="9">
    <source>
        <dbReference type="ARBA" id="ARBA00022843"/>
    </source>
</evidence>
<evidence type="ECO:0000256" key="2">
    <source>
        <dbReference type="ARBA" id="ARBA00004123"/>
    </source>
</evidence>
<dbReference type="Gene3D" id="6.10.140.140">
    <property type="match status" value="1"/>
</dbReference>
<dbReference type="FunFam" id="3.30.160.60:FF:000247">
    <property type="entry name" value="Zinc finger protein 236"/>
    <property type="match status" value="1"/>
</dbReference>
<feature type="domain" description="C2H2-type" evidence="15">
    <location>
        <begin position="571"/>
        <end position="598"/>
    </location>
</feature>
<feature type="domain" description="C2H2-type" evidence="15">
    <location>
        <begin position="431"/>
        <end position="458"/>
    </location>
</feature>
<feature type="domain" description="C2H2-type" evidence="15">
    <location>
        <begin position="459"/>
        <end position="486"/>
    </location>
</feature>
<evidence type="ECO:0000256" key="7">
    <source>
        <dbReference type="ARBA" id="ARBA00022771"/>
    </source>
</evidence>
<dbReference type="GO" id="GO:0005634">
    <property type="term" value="C:nucleus"/>
    <property type="evidence" value="ECO:0007669"/>
    <property type="project" value="UniProtKB-SubCell"/>
</dbReference>
<reference evidence="19" key="1">
    <citation type="submission" date="2025-08" db="UniProtKB">
        <authorList>
            <consortium name="RefSeq"/>
        </authorList>
    </citation>
    <scope>IDENTIFICATION</scope>
</reference>
<keyword evidence="8" id="KW-0862">Zinc</keyword>
<dbReference type="FunFam" id="3.30.160.60:FF:001343">
    <property type="entry name" value="Zinc finger protein 568"/>
    <property type="match status" value="1"/>
</dbReference>
<evidence type="ECO:0000256" key="1">
    <source>
        <dbReference type="ARBA" id="ARBA00003767"/>
    </source>
</evidence>
<dbReference type="PROSITE" id="PS00028">
    <property type="entry name" value="ZINC_FINGER_C2H2_1"/>
    <property type="match status" value="11"/>
</dbReference>
<evidence type="ECO:0000256" key="8">
    <source>
        <dbReference type="ARBA" id="ARBA00022833"/>
    </source>
</evidence>
<name>A0A6J1VRX6_9SAUR</name>
<dbReference type="InterPro" id="IPR001909">
    <property type="entry name" value="KRAB"/>
</dbReference>
<comment type="subcellular location">
    <subcellularLocation>
        <location evidence="2">Nucleus</location>
    </subcellularLocation>
</comment>
<accession>A0A6J1VRX6</accession>
<dbReference type="InterPro" id="IPR003309">
    <property type="entry name" value="SCAN_dom"/>
</dbReference>
<dbReference type="Gene3D" id="1.10.4020.10">
    <property type="entry name" value="DNA breaking-rejoining enzymes"/>
    <property type="match status" value="1"/>
</dbReference>
<dbReference type="FunFam" id="3.30.160.60:FF:002604">
    <property type="entry name" value="Zinc finger protein 715"/>
    <property type="match status" value="1"/>
</dbReference>
<keyword evidence="7 14" id="KW-0863">Zinc-finger</keyword>
<feature type="domain" description="C2H2-type" evidence="15">
    <location>
        <begin position="655"/>
        <end position="682"/>
    </location>
</feature>
<organism evidence="18 19">
    <name type="scientific">Notechis scutatus</name>
    <name type="common">mainland tiger snake</name>
    <dbReference type="NCBI Taxonomy" id="8663"/>
    <lineage>
        <taxon>Eukaryota</taxon>
        <taxon>Metazoa</taxon>
        <taxon>Chordata</taxon>
        <taxon>Craniata</taxon>
        <taxon>Vertebrata</taxon>
        <taxon>Euteleostomi</taxon>
        <taxon>Lepidosauria</taxon>
        <taxon>Squamata</taxon>
        <taxon>Bifurcata</taxon>
        <taxon>Unidentata</taxon>
        <taxon>Episquamata</taxon>
        <taxon>Toxicofera</taxon>
        <taxon>Serpentes</taxon>
        <taxon>Colubroidea</taxon>
        <taxon>Elapidae</taxon>
        <taxon>Hydrophiinae</taxon>
        <taxon>Notechis</taxon>
    </lineage>
</organism>
<dbReference type="SMART" id="SM00431">
    <property type="entry name" value="SCAN"/>
    <property type="match status" value="1"/>
</dbReference>
<sequence length="806" mass="93029">MEEYLAFDGGEKGFLDAHSWTYRDIWAKTEQKVLEEDTVSSEVWHGLFRGIQYQDSKGPREICNHLHHLCHQWLQPERHTKAQMLDLVILEQLLAVLPPEIESWIRECGAETSSQAVALAEGFLLSQVEEKKTTEMQGSFLDIVPDHSKGMQEPSNSSPTHLSRNFSEEIQHQDTSLEDGIVPLIFLGSPPCTGRAEKVTEPAVQESLVSFEEVAVYFSEEEWSQLDPHQKALHKEVMQENSQNVASLGANEHQNETCEITLQTIWPVRGAEKMANQKETECCQRNVSKHENQKSLVSQPFWSINDFLEQQNQTGKNNKEYFENTVKMFKDKSDIKNDYQPHSTEQYGYKEGEKGYSGTLILPLLGKESMGNKPYKCTECGKNFKWNCLLISHKRIHTGDKPYKCTECGKSFNKNCFLIYHKRIHTGEKPYKCTECEKAFSRRSTLTLHKKIHTGEEGYNCTECKMMFRKRSQLISHKRIHTGEKPYKCIECGKSFQLLKSLTSHKKLHTGEKAYKYTEFGKIFSQSSQLISDKRIYSEEKPYKCTECGKSFTKRSRLVCHKIIHTGEKPFKCMECGKSFSQNSYLRSHKRIHTGEKPYKCTECEKTFSWNCDLISHKRIHTGEKPYQCTDCGKSFSKNSSLTSHKRIHTGEKPYKCTECEKTFSRSSNLISHKRIHTGEKPYKCMECGKSFSENRSLKIHMRIHSGEKPYKRTEGGNTFSQSSTLISVPQSTENYICFEYGNGFWWNSHLTSDKKIHTAEQSYQCGEYGRIFQQSSSLISHQSIHAGEMFGMWKEFQGEHSAYFP</sequence>
<feature type="domain" description="C2H2-type" evidence="15">
    <location>
        <begin position="627"/>
        <end position="654"/>
    </location>
</feature>
<dbReference type="SUPFAM" id="SSF47353">
    <property type="entry name" value="Retrovirus capsid dimerization domain-like"/>
    <property type="match status" value="1"/>
</dbReference>
<dbReference type="PROSITE" id="PS50157">
    <property type="entry name" value="ZINC_FINGER_C2H2_2"/>
    <property type="match status" value="12"/>
</dbReference>
<dbReference type="FunFam" id="3.30.160.60:FF:001530">
    <property type="entry name" value="Zinc finger protein 268"/>
    <property type="match status" value="1"/>
</dbReference>
<proteinExistence type="inferred from homology"/>
<dbReference type="PROSITE" id="PS50804">
    <property type="entry name" value="SCAN_BOX"/>
    <property type="match status" value="1"/>
</dbReference>
<feature type="domain" description="KRAB" evidence="17">
    <location>
        <begin position="209"/>
        <end position="293"/>
    </location>
</feature>
<evidence type="ECO:0000313" key="18">
    <source>
        <dbReference type="Proteomes" id="UP000504612"/>
    </source>
</evidence>
<dbReference type="InterPro" id="IPR036236">
    <property type="entry name" value="Znf_C2H2_sf"/>
</dbReference>
<dbReference type="GeneID" id="113427567"/>
<feature type="domain" description="C2H2-type" evidence="15">
    <location>
        <begin position="543"/>
        <end position="570"/>
    </location>
</feature>
<dbReference type="SMART" id="SM00349">
    <property type="entry name" value="KRAB"/>
    <property type="match status" value="1"/>
</dbReference>
<evidence type="ECO:0000256" key="5">
    <source>
        <dbReference type="ARBA" id="ARBA00022723"/>
    </source>
</evidence>
<evidence type="ECO:0000256" key="3">
    <source>
        <dbReference type="ARBA" id="ARBA00006991"/>
    </source>
</evidence>
<evidence type="ECO:0000256" key="4">
    <source>
        <dbReference type="ARBA" id="ARBA00022499"/>
    </source>
</evidence>
<dbReference type="CDD" id="cd07936">
    <property type="entry name" value="SCAN"/>
    <property type="match status" value="1"/>
</dbReference>
<evidence type="ECO:0000256" key="10">
    <source>
        <dbReference type="ARBA" id="ARBA00023015"/>
    </source>
</evidence>
<dbReference type="InterPro" id="IPR036051">
    <property type="entry name" value="KRAB_dom_sf"/>
</dbReference>
<evidence type="ECO:0000256" key="14">
    <source>
        <dbReference type="PROSITE-ProRule" id="PRU00042"/>
    </source>
</evidence>
<dbReference type="RefSeq" id="XP_026545867.1">
    <property type="nucleotide sequence ID" value="XM_026690082.1"/>
</dbReference>
<dbReference type="PANTHER" id="PTHR24393">
    <property type="entry name" value="ZINC FINGER PROTEIN"/>
    <property type="match status" value="1"/>
</dbReference>
<keyword evidence="11" id="KW-0238">DNA-binding</keyword>
<evidence type="ECO:0000256" key="6">
    <source>
        <dbReference type="ARBA" id="ARBA00022737"/>
    </source>
</evidence>
<dbReference type="Proteomes" id="UP000504612">
    <property type="component" value="Unplaced"/>
</dbReference>
<dbReference type="FunFam" id="1.10.4020.10:FF:000005">
    <property type="entry name" value="Uncharacterized protein"/>
    <property type="match status" value="1"/>
</dbReference>
<feature type="domain" description="C2H2-type" evidence="15">
    <location>
        <begin position="683"/>
        <end position="710"/>
    </location>
</feature>
<evidence type="ECO:0000259" key="17">
    <source>
        <dbReference type="PROSITE" id="PS50805"/>
    </source>
</evidence>
<evidence type="ECO:0000256" key="11">
    <source>
        <dbReference type="ARBA" id="ARBA00023125"/>
    </source>
</evidence>
<keyword evidence="12" id="KW-0804">Transcription</keyword>
<dbReference type="FunFam" id="3.30.160.60:FF:000688">
    <property type="entry name" value="zinc finger protein 197 isoform X1"/>
    <property type="match status" value="1"/>
</dbReference>
<dbReference type="Pfam" id="PF00096">
    <property type="entry name" value="zf-C2H2"/>
    <property type="match status" value="7"/>
</dbReference>
<dbReference type="Gene3D" id="3.30.160.60">
    <property type="entry name" value="Classic Zinc Finger"/>
    <property type="match status" value="14"/>
</dbReference>
<keyword evidence="6" id="KW-0677">Repeat</keyword>
<protein>
    <submittedName>
        <fullName evidence="19">Zinc finger protein 2 homolog isoform X1</fullName>
    </submittedName>
</protein>
<feature type="domain" description="SCAN box" evidence="16">
    <location>
        <begin position="48"/>
        <end position="123"/>
    </location>
</feature>
<keyword evidence="10" id="KW-0805">Transcription regulation</keyword>
<comment type="similarity">
    <text evidence="3">Belongs to the krueppel C2H2-type zinc-finger protein family.</text>
</comment>
<dbReference type="PANTHER" id="PTHR24393:SF100">
    <property type="entry name" value="ZINC FINGER PROTEIN-RELATED"/>
    <property type="match status" value="1"/>
</dbReference>
<dbReference type="PROSITE" id="PS50805">
    <property type="entry name" value="KRAB"/>
    <property type="match status" value="1"/>
</dbReference>
<feature type="domain" description="C2H2-type" evidence="15">
    <location>
        <begin position="764"/>
        <end position="791"/>
    </location>
</feature>
<dbReference type="InterPro" id="IPR038269">
    <property type="entry name" value="SCAN_sf"/>
</dbReference>
<keyword evidence="4" id="KW-1017">Isopeptide bond</keyword>
<dbReference type="CDD" id="cd07765">
    <property type="entry name" value="KRAB_A-box"/>
    <property type="match status" value="1"/>
</dbReference>
<dbReference type="FunFam" id="3.30.160.60:FF:002343">
    <property type="entry name" value="Zinc finger protein 33A"/>
    <property type="match status" value="4"/>
</dbReference>
<dbReference type="Pfam" id="PF01352">
    <property type="entry name" value="KRAB"/>
    <property type="match status" value="1"/>
</dbReference>